<evidence type="ECO:0008006" key="4">
    <source>
        <dbReference type="Google" id="ProtNLM"/>
    </source>
</evidence>
<evidence type="ECO:0000313" key="3">
    <source>
        <dbReference type="Proteomes" id="UP000637980"/>
    </source>
</evidence>
<dbReference type="PROSITE" id="PS51257">
    <property type="entry name" value="PROKAR_LIPOPROTEIN"/>
    <property type="match status" value="1"/>
</dbReference>
<dbReference type="Proteomes" id="UP000637980">
    <property type="component" value="Unassembled WGS sequence"/>
</dbReference>
<dbReference type="RefSeq" id="WP_189436671.1">
    <property type="nucleotide sequence ID" value="NZ_BMXE01000003.1"/>
</dbReference>
<evidence type="ECO:0000256" key="1">
    <source>
        <dbReference type="SAM" id="SignalP"/>
    </source>
</evidence>
<gene>
    <name evidence="2" type="ORF">GCM10007094_20500</name>
</gene>
<keyword evidence="1" id="KW-0732">Signal</keyword>
<organism evidence="2 3">
    <name type="scientific">Pseudovibrio japonicus</name>
    <dbReference type="NCBI Taxonomy" id="366534"/>
    <lineage>
        <taxon>Bacteria</taxon>
        <taxon>Pseudomonadati</taxon>
        <taxon>Pseudomonadota</taxon>
        <taxon>Alphaproteobacteria</taxon>
        <taxon>Hyphomicrobiales</taxon>
        <taxon>Stappiaceae</taxon>
        <taxon>Pseudovibrio</taxon>
    </lineage>
</organism>
<sequence>MIKVAFVCATFLALAACSSSQSENRLLGTVAGAGTGAGIAAIAGGGITPILAAGAAGGLAGNVLGDLATPRDCYVHDRYGRRVASACP</sequence>
<protein>
    <recommendedName>
        <fullName evidence="4">Glycine zipper domain-containing protein</fullName>
    </recommendedName>
</protein>
<dbReference type="EMBL" id="BMXE01000003">
    <property type="protein sequence ID" value="GHB31701.1"/>
    <property type="molecule type" value="Genomic_DNA"/>
</dbReference>
<evidence type="ECO:0000313" key="2">
    <source>
        <dbReference type="EMBL" id="GHB31701.1"/>
    </source>
</evidence>
<keyword evidence="3" id="KW-1185">Reference proteome</keyword>
<comment type="caution">
    <text evidence="2">The sequence shown here is derived from an EMBL/GenBank/DDBJ whole genome shotgun (WGS) entry which is preliminary data.</text>
</comment>
<feature type="signal peptide" evidence="1">
    <location>
        <begin position="1"/>
        <end position="22"/>
    </location>
</feature>
<name>A0ABQ3EAN7_9HYPH</name>
<proteinExistence type="predicted"/>
<accession>A0ABQ3EAN7</accession>
<reference evidence="3" key="1">
    <citation type="journal article" date="2019" name="Int. J. Syst. Evol. Microbiol.">
        <title>The Global Catalogue of Microorganisms (GCM) 10K type strain sequencing project: providing services to taxonomists for standard genome sequencing and annotation.</title>
        <authorList>
            <consortium name="The Broad Institute Genomics Platform"/>
            <consortium name="The Broad Institute Genome Sequencing Center for Infectious Disease"/>
            <person name="Wu L."/>
            <person name="Ma J."/>
        </authorList>
    </citation>
    <scope>NUCLEOTIDE SEQUENCE [LARGE SCALE GENOMIC DNA]</scope>
    <source>
        <strain evidence="3">KCTC 12861</strain>
    </source>
</reference>
<feature type="chain" id="PRO_5045826804" description="Glycine zipper domain-containing protein" evidence="1">
    <location>
        <begin position="23"/>
        <end position="88"/>
    </location>
</feature>